<dbReference type="KEGG" id="smai:EXU30_20100"/>
<dbReference type="InterPro" id="IPR010035">
    <property type="entry name" value="Thi_S"/>
</dbReference>
<dbReference type="AlphaFoldDB" id="A0A411PMG2"/>
<evidence type="ECO:0000313" key="1">
    <source>
        <dbReference type="EMBL" id="QBF84714.1"/>
    </source>
</evidence>
<gene>
    <name evidence="1" type="primary">thiS</name>
    <name evidence="1" type="ORF">EXU30_20100</name>
</gene>
<dbReference type="PANTHER" id="PTHR34472:SF1">
    <property type="entry name" value="SULFUR CARRIER PROTEIN THIS"/>
    <property type="match status" value="1"/>
</dbReference>
<proteinExistence type="predicted"/>
<dbReference type="Gene3D" id="3.10.20.30">
    <property type="match status" value="1"/>
</dbReference>
<dbReference type="CDD" id="cd00565">
    <property type="entry name" value="Ubl_ThiS"/>
    <property type="match status" value="1"/>
</dbReference>
<dbReference type="OrthoDB" id="6388078at2"/>
<reference evidence="1 2" key="1">
    <citation type="submission" date="2019-02" db="EMBL/GenBank/DDBJ databases">
        <title>Shewanella sp. D4-2 isolated from Dokdo Island.</title>
        <authorList>
            <person name="Baek K."/>
        </authorList>
    </citation>
    <scope>NUCLEOTIDE SEQUENCE [LARGE SCALE GENOMIC DNA]</scope>
    <source>
        <strain evidence="1 2">D4-2</strain>
    </source>
</reference>
<dbReference type="InterPro" id="IPR012675">
    <property type="entry name" value="Beta-grasp_dom_sf"/>
</dbReference>
<dbReference type="PANTHER" id="PTHR34472">
    <property type="entry name" value="SULFUR CARRIER PROTEIN THIS"/>
    <property type="match status" value="1"/>
</dbReference>
<accession>A0A411PMG2</accession>
<evidence type="ECO:0000313" key="2">
    <source>
        <dbReference type="Proteomes" id="UP000291106"/>
    </source>
</evidence>
<dbReference type="EMBL" id="CP036200">
    <property type="protein sequence ID" value="QBF84714.1"/>
    <property type="molecule type" value="Genomic_DNA"/>
</dbReference>
<dbReference type="InterPro" id="IPR016155">
    <property type="entry name" value="Mopterin_synth/thiamin_S_b"/>
</dbReference>
<dbReference type="NCBIfam" id="TIGR01683">
    <property type="entry name" value="thiS"/>
    <property type="match status" value="1"/>
</dbReference>
<name>A0A411PMG2_9GAMM</name>
<dbReference type="InterPro" id="IPR003749">
    <property type="entry name" value="ThiS/MoaD-like"/>
</dbReference>
<dbReference type="RefSeq" id="WP_130603095.1">
    <property type="nucleotide sequence ID" value="NZ_CP036200.1"/>
</dbReference>
<protein>
    <submittedName>
        <fullName evidence="1">Sulfur carrier protein ThiS</fullName>
    </submittedName>
</protein>
<keyword evidence="2" id="KW-1185">Reference proteome</keyword>
<dbReference type="Proteomes" id="UP000291106">
    <property type="component" value="Chromosome"/>
</dbReference>
<sequence>MISVTLNGESRQYSTSLSIAEFVSENSLKPNSIAIVVNQHLVPRSEWTNRQCQDGDQIEVFSVVAGG</sequence>
<dbReference type="SUPFAM" id="SSF54285">
    <property type="entry name" value="MoaD/ThiS"/>
    <property type="match status" value="1"/>
</dbReference>
<organism evidence="1 2">
    <name type="scientific">Shewanella maritima</name>
    <dbReference type="NCBI Taxonomy" id="2520507"/>
    <lineage>
        <taxon>Bacteria</taxon>
        <taxon>Pseudomonadati</taxon>
        <taxon>Pseudomonadota</taxon>
        <taxon>Gammaproteobacteria</taxon>
        <taxon>Alteromonadales</taxon>
        <taxon>Shewanellaceae</taxon>
        <taxon>Shewanella</taxon>
    </lineage>
</organism>
<dbReference type="Pfam" id="PF02597">
    <property type="entry name" value="ThiS"/>
    <property type="match status" value="1"/>
</dbReference>